<dbReference type="Proteomes" id="UP000298642">
    <property type="component" value="Chromosome"/>
</dbReference>
<dbReference type="AlphaFoldDB" id="A0A4D7B147"/>
<proteinExistence type="predicted"/>
<keyword evidence="2" id="KW-1185">Reference proteome</keyword>
<sequence length="471" mass="52396">MERIKADDLYAYRFLSEVAVAPDGAHAAFVSRRARDDGKGYYACIHLLDTATGAVRPLTGNGDEAAFRWLDSNTLIFPSCRTGDQPGKTAFYRLDIRGSEAERAFTIPLSVKQFHPLPDGRWFVLTRRPMTPPEDLPADQPQPGRDYTVFDELPFWADGLGMINGTRMSGWIFDPADGSVNQITPPTYDMEGAAVSPEGSRILYWGVSFEGIRPDYRQLMLYDLATGQTRSLVPDRKYRITQVGWWGTDIWFEGGDPHTSVSRSPKLYLLNPATGDCRTFCAPDGFLGTSAIGDMSLGGGKVCAVQGDSLYAVRLQRDVTALLRFDKAGNFAPVASYEGIACFDIIGENAYLAAFRDHRPQELYRQPLSGGEPERLTQFHDAFLETRQISRPEHITFRSRDGQEVDGWVIRPSGYEPGKKYPGVLNIHGGPKAAYGSQYYHEMQLLAAGGRFVFYTNPHGSDGRGRITSIW</sequence>
<dbReference type="RefSeq" id="WP_136891517.1">
    <property type="nucleotide sequence ID" value="NZ_CP034413.3"/>
</dbReference>
<dbReference type="InterPro" id="IPR029058">
    <property type="entry name" value="AB_hydrolase_fold"/>
</dbReference>
<dbReference type="Gene3D" id="2.120.10.30">
    <property type="entry name" value="TolB, C-terminal domain"/>
    <property type="match status" value="2"/>
</dbReference>
<protein>
    <submittedName>
        <fullName evidence="1">S9 family peptidase</fullName>
    </submittedName>
</protein>
<evidence type="ECO:0000313" key="2">
    <source>
        <dbReference type="Proteomes" id="UP000298642"/>
    </source>
</evidence>
<evidence type="ECO:0000313" key="1">
    <source>
        <dbReference type="EMBL" id="QCI60177.1"/>
    </source>
</evidence>
<dbReference type="EMBL" id="CP034413">
    <property type="protein sequence ID" value="QCI60177.1"/>
    <property type="molecule type" value="Genomic_DNA"/>
</dbReference>
<dbReference type="InterPro" id="IPR011042">
    <property type="entry name" value="6-blade_b-propeller_TolB-like"/>
</dbReference>
<dbReference type="KEGG" id="obj:EIO64_13945"/>
<dbReference type="SUPFAM" id="SSF53474">
    <property type="entry name" value="alpha/beta-Hydrolases"/>
    <property type="match status" value="1"/>
</dbReference>
<dbReference type="Gene3D" id="3.40.50.1820">
    <property type="entry name" value="alpha/beta hydrolase"/>
    <property type="match status" value="1"/>
</dbReference>
<reference evidence="2" key="1">
    <citation type="submission" date="2018-12" db="EMBL/GenBank/DDBJ databases">
        <title>Dusodibacter welbiota gen. nov., sp. nov., isolated from human faeces and emended description of the Oscillibacter genus.</title>
        <authorList>
            <person name="Le Roy T."/>
            <person name="Van der Smissen P."/>
            <person name="Delzenne N."/>
            <person name="Muccioli G."/>
            <person name="Collet J.F."/>
            <person name="Cani P.D."/>
        </authorList>
    </citation>
    <scope>NUCLEOTIDE SEQUENCE [LARGE SCALE GENOMIC DNA]</scope>
    <source>
        <strain evidence="2">J115</strain>
    </source>
</reference>
<organism evidence="1 2">
    <name type="scientific">Dysosmobacter welbionis</name>
    <dbReference type="NCBI Taxonomy" id="2093857"/>
    <lineage>
        <taxon>Bacteria</taxon>
        <taxon>Bacillati</taxon>
        <taxon>Bacillota</taxon>
        <taxon>Clostridia</taxon>
        <taxon>Eubacteriales</taxon>
        <taxon>Oscillospiraceae</taxon>
        <taxon>Dysosmobacter</taxon>
    </lineage>
</organism>
<name>A0A4D7B147_9FIRM</name>
<dbReference type="SUPFAM" id="SSF82171">
    <property type="entry name" value="DPP6 N-terminal domain-like"/>
    <property type="match status" value="1"/>
</dbReference>
<accession>A0A4D7B147</accession>
<gene>
    <name evidence="1" type="ORF">EIO64_13945</name>
</gene>